<dbReference type="EMBL" id="JBBJBU010000014">
    <property type="protein sequence ID" value="KAK7203007.1"/>
    <property type="molecule type" value="Genomic_DNA"/>
</dbReference>
<organism evidence="2 3">
    <name type="scientific">Myxozyma melibiosi</name>
    <dbReference type="NCBI Taxonomy" id="54550"/>
    <lineage>
        <taxon>Eukaryota</taxon>
        <taxon>Fungi</taxon>
        <taxon>Dikarya</taxon>
        <taxon>Ascomycota</taxon>
        <taxon>Saccharomycotina</taxon>
        <taxon>Lipomycetes</taxon>
        <taxon>Lipomycetales</taxon>
        <taxon>Lipomycetaceae</taxon>
        <taxon>Myxozyma</taxon>
    </lineage>
</organism>
<comment type="caution">
    <text evidence="2">The sequence shown here is derived from an EMBL/GenBank/DDBJ whole genome shotgun (WGS) entry which is preliminary data.</text>
</comment>
<dbReference type="Proteomes" id="UP001498771">
    <property type="component" value="Unassembled WGS sequence"/>
</dbReference>
<protein>
    <submittedName>
        <fullName evidence="2">Uncharacterized protein</fullName>
    </submittedName>
</protein>
<dbReference type="GeneID" id="90036738"/>
<reference evidence="2 3" key="1">
    <citation type="submission" date="2024-03" db="EMBL/GenBank/DDBJ databases">
        <title>Genome-scale model development and genomic sequencing of the oleaginous clade Lipomyces.</title>
        <authorList>
            <consortium name="Lawrence Berkeley National Laboratory"/>
            <person name="Czajka J.J."/>
            <person name="Han Y."/>
            <person name="Kim J."/>
            <person name="Mondo S.J."/>
            <person name="Hofstad B.A."/>
            <person name="Robles A."/>
            <person name="Haridas S."/>
            <person name="Riley R."/>
            <person name="LaButti K."/>
            <person name="Pangilinan J."/>
            <person name="Andreopoulos W."/>
            <person name="Lipzen A."/>
            <person name="Yan J."/>
            <person name="Wang M."/>
            <person name="Ng V."/>
            <person name="Grigoriev I.V."/>
            <person name="Spatafora J.W."/>
            <person name="Magnuson J.K."/>
            <person name="Baker S.E."/>
            <person name="Pomraning K.R."/>
        </authorList>
    </citation>
    <scope>NUCLEOTIDE SEQUENCE [LARGE SCALE GENOMIC DNA]</scope>
    <source>
        <strain evidence="2 3">Phaff 52-87</strain>
    </source>
</reference>
<evidence type="ECO:0000256" key="1">
    <source>
        <dbReference type="SAM" id="MobiDB-lite"/>
    </source>
</evidence>
<feature type="region of interest" description="Disordered" evidence="1">
    <location>
        <begin position="40"/>
        <end position="68"/>
    </location>
</feature>
<proteinExistence type="predicted"/>
<sequence length="223" mass="23435">MCRNLLSTCPDSGQLRLVSTVPCVNIPFCNSFEYVEIHRHQTSSLKPRATDSKLSRLSKKRRPFARSANKENETILAWLSSSSPSASLSSSDDLSTRSSPSPLGTSANSSLSSLSSLSSTDPTPTDRARELAVVLGQHQPKVKSVLGLSSVNTNQLCGLAIAAVTRNCGRKCRACSVVGGVGVDEQAVVDGVQQAGGCGRMGSTLICDADVAVNIGRPKCLNV</sequence>
<dbReference type="RefSeq" id="XP_064766040.1">
    <property type="nucleotide sequence ID" value="XM_064911226.1"/>
</dbReference>
<keyword evidence="3" id="KW-1185">Reference proteome</keyword>
<evidence type="ECO:0000313" key="3">
    <source>
        <dbReference type="Proteomes" id="UP001498771"/>
    </source>
</evidence>
<accession>A0ABR1EZP0</accession>
<feature type="compositionally biased region" description="Low complexity" evidence="1">
    <location>
        <begin position="83"/>
        <end position="119"/>
    </location>
</feature>
<feature type="region of interest" description="Disordered" evidence="1">
    <location>
        <begin position="83"/>
        <end position="125"/>
    </location>
</feature>
<evidence type="ECO:0000313" key="2">
    <source>
        <dbReference type="EMBL" id="KAK7203007.1"/>
    </source>
</evidence>
<gene>
    <name evidence="2" type="ORF">BZA70DRAFT_269608</name>
</gene>
<name>A0ABR1EZP0_9ASCO</name>